<dbReference type="AlphaFoldDB" id="A0A444CG79"/>
<proteinExistence type="predicted"/>
<evidence type="ECO:0000313" key="1">
    <source>
        <dbReference type="EMBL" id="RZR75243.1"/>
    </source>
</evidence>
<gene>
    <name evidence="1" type="ORF">BHM03_00052568</name>
</gene>
<organism evidence="1">
    <name type="scientific">Ensete ventricosum</name>
    <name type="common">Abyssinian banana</name>
    <name type="synonym">Musa ensete</name>
    <dbReference type="NCBI Taxonomy" id="4639"/>
    <lineage>
        <taxon>Eukaryota</taxon>
        <taxon>Viridiplantae</taxon>
        <taxon>Streptophyta</taxon>
        <taxon>Embryophyta</taxon>
        <taxon>Tracheophyta</taxon>
        <taxon>Spermatophyta</taxon>
        <taxon>Magnoliopsida</taxon>
        <taxon>Liliopsida</taxon>
        <taxon>Zingiberales</taxon>
        <taxon>Musaceae</taxon>
        <taxon>Ensete</taxon>
    </lineage>
</organism>
<name>A0A444CG79_ENSVE</name>
<accession>A0A444CG79</accession>
<dbReference type="Proteomes" id="UP000290560">
    <property type="component" value="Unassembled WGS sequence"/>
</dbReference>
<sequence length="100" mass="11112">MGSAVPWYRRGGTSVESLIPCSHRGRALAIKGAKEMENAEANSQVPRQDGKAEAKELHKTGVDGLLIKIAESEGLWVDAGVLDQEKYRQYVLLYLFYSEE</sequence>
<reference evidence="1" key="1">
    <citation type="journal article" date="2018" name="Data Brief">
        <title>Genome sequence data from 17 accessions of Ensete ventricosum, a staple food crop for millions in Ethiopia.</title>
        <authorList>
            <person name="Yemataw Z."/>
            <person name="Muzemil S."/>
            <person name="Ambachew D."/>
            <person name="Tripathi L."/>
            <person name="Tesfaye K."/>
            <person name="Chala A."/>
            <person name="Farbos A."/>
            <person name="O'Neill P."/>
            <person name="Moore K."/>
            <person name="Grant M."/>
            <person name="Studholme D.J."/>
        </authorList>
    </citation>
    <scope>NUCLEOTIDE SEQUENCE [LARGE SCALE GENOMIC DNA]</scope>
    <source>
        <tissue evidence="1">Leaf</tissue>
    </source>
</reference>
<dbReference type="EMBL" id="KV876643">
    <property type="protein sequence ID" value="RZR75243.1"/>
    <property type="molecule type" value="Genomic_DNA"/>
</dbReference>
<protein>
    <submittedName>
        <fullName evidence="1">Uncharacterized protein</fullName>
    </submittedName>
</protein>